<dbReference type="InterPro" id="IPR002376">
    <property type="entry name" value="Formyl_transf_N"/>
</dbReference>
<dbReference type="Pfam" id="PF02911">
    <property type="entry name" value="Formyl_trans_C"/>
    <property type="match status" value="1"/>
</dbReference>
<keyword evidence="4 5" id="KW-0648">Protein biosynthesis</keyword>
<dbReference type="NCBIfam" id="TIGR00460">
    <property type="entry name" value="fmt"/>
    <property type="match status" value="1"/>
</dbReference>
<dbReference type="Proteomes" id="UP000537126">
    <property type="component" value="Unassembled WGS sequence"/>
</dbReference>
<dbReference type="GO" id="GO:0005829">
    <property type="term" value="C:cytosol"/>
    <property type="evidence" value="ECO:0007669"/>
    <property type="project" value="TreeGrafter"/>
</dbReference>
<evidence type="ECO:0000256" key="1">
    <source>
        <dbReference type="ARBA" id="ARBA00010699"/>
    </source>
</evidence>
<protein>
    <recommendedName>
        <fullName evidence="2 5">Methionyl-tRNA formyltransferase</fullName>
        <ecNumber evidence="2 5">2.1.2.9</ecNumber>
    </recommendedName>
</protein>
<comment type="caution">
    <text evidence="8">The sequence shown here is derived from an EMBL/GenBank/DDBJ whole genome shotgun (WGS) entry which is preliminary data.</text>
</comment>
<dbReference type="GO" id="GO:0004479">
    <property type="term" value="F:methionyl-tRNA formyltransferase activity"/>
    <property type="evidence" value="ECO:0007669"/>
    <property type="project" value="UniProtKB-UniRule"/>
</dbReference>
<dbReference type="AlphaFoldDB" id="A0A846MRE9"/>
<evidence type="ECO:0000259" key="6">
    <source>
        <dbReference type="Pfam" id="PF00551"/>
    </source>
</evidence>
<evidence type="ECO:0000256" key="2">
    <source>
        <dbReference type="ARBA" id="ARBA00012261"/>
    </source>
</evidence>
<reference evidence="8 9" key="1">
    <citation type="submission" date="2020-03" db="EMBL/GenBank/DDBJ databases">
        <title>Genomic Encyclopedia of Type Strains, Phase IV (KMG-IV): sequencing the most valuable type-strain genomes for metagenomic binning, comparative biology and taxonomic classification.</title>
        <authorList>
            <person name="Goeker M."/>
        </authorList>
    </citation>
    <scope>NUCLEOTIDE SEQUENCE [LARGE SCALE GENOMIC DNA]</scope>
    <source>
        <strain evidence="8 9">DSM 5718</strain>
    </source>
</reference>
<dbReference type="SUPFAM" id="SSF50486">
    <property type="entry name" value="FMT C-terminal domain-like"/>
    <property type="match status" value="1"/>
</dbReference>
<dbReference type="EC" id="2.1.2.9" evidence="2 5"/>
<dbReference type="InterPro" id="IPR041711">
    <property type="entry name" value="Met-tRNA-FMT_N"/>
</dbReference>
<evidence type="ECO:0000313" key="8">
    <source>
        <dbReference type="EMBL" id="NIK74035.1"/>
    </source>
</evidence>
<feature type="domain" description="Formyl transferase N-terminal" evidence="6">
    <location>
        <begin position="31"/>
        <end position="206"/>
    </location>
</feature>
<dbReference type="EMBL" id="JAASRN010000002">
    <property type="protein sequence ID" value="NIK74035.1"/>
    <property type="molecule type" value="Genomic_DNA"/>
</dbReference>
<evidence type="ECO:0000313" key="9">
    <source>
        <dbReference type="Proteomes" id="UP000537126"/>
    </source>
</evidence>
<dbReference type="PANTHER" id="PTHR11138:SF5">
    <property type="entry name" value="METHIONYL-TRNA FORMYLTRANSFERASE, MITOCHONDRIAL"/>
    <property type="match status" value="1"/>
</dbReference>
<keyword evidence="3 5" id="KW-0808">Transferase</keyword>
<keyword evidence="9" id="KW-1185">Reference proteome</keyword>
<dbReference type="InterPro" id="IPR005793">
    <property type="entry name" value="Formyl_trans_C"/>
</dbReference>
<sequence length="335" mass="37960">MLSLVLKVGLHTFAVADIGFLWKNINSFYTMRIVFMGTPDFAVASLAALVEAGYEVVGVVTVPDKPAGRGRKLQASAVKQYAQSKGLPVLQPERLKDLTFLEALQALKPEVQVVVAFRMLPKEVWQLAPTFNLHASLLPKYRGAAPINWAIIHGEKETGVTTFFIDEQIDTGNIIFQDTEPIDDYDTVGTLYERLKHKGAALVLRTVQAIEWGRCPSVPQQGEATQAPKIFRDTCHIDWHRTSAELYNFIRGLSPYPAAWTTWQGKNLKIYWALRPDQEPYEPKWWQHLQPGEWATDQKRFALVRTGDGYLSVKKLQIEGKRPMDIDEFLRGHTL</sequence>
<comment type="function">
    <text evidence="5">Attaches a formyl group to the free amino group of methionyl-tRNA(fMet). The formyl group appears to play a dual role in the initiator identity of N-formylmethionyl-tRNA by promoting its recognition by IF2 and preventing the misappropriation of this tRNA by the elongation apparatus.</text>
</comment>
<feature type="binding site" evidence="5">
    <location>
        <begin position="136"/>
        <end position="139"/>
    </location>
    <ligand>
        <name>(6S)-5,6,7,8-tetrahydrofolate</name>
        <dbReference type="ChEBI" id="CHEBI:57453"/>
    </ligand>
</feature>
<dbReference type="HAMAP" id="MF_00182">
    <property type="entry name" value="Formyl_trans"/>
    <property type="match status" value="1"/>
</dbReference>
<dbReference type="CDD" id="cd08704">
    <property type="entry name" value="Met_tRNA_FMT_C"/>
    <property type="match status" value="1"/>
</dbReference>
<evidence type="ECO:0000256" key="4">
    <source>
        <dbReference type="ARBA" id="ARBA00022917"/>
    </source>
</evidence>
<evidence type="ECO:0000256" key="3">
    <source>
        <dbReference type="ARBA" id="ARBA00022679"/>
    </source>
</evidence>
<feature type="domain" description="Formyl transferase C-terminal" evidence="7">
    <location>
        <begin position="229"/>
        <end position="333"/>
    </location>
</feature>
<dbReference type="SUPFAM" id="SSF53328">
    <property type="entry name" value="Formyltransferase"/>
    <property type="match status" value="1"/>
</dbReference>
<dbReference type="Gene3D" id="3.40.50.12230">
    <property type="match status" value="1"/>
</dbReference>
<dbReference type="CDD" id="cd08646">
    <property type="entry name" value="FMT_core_Met-tRNA-FMT_N"/>
    <property type="match status" value="1"/>
</dbReference>
<comment type="catalytic activity">
    <reaction evidence="5">
        <text>L-methionyl-tRNA(fMet) + (6R)-10-formyltetrahydrofolate = N-formyl-L-methionyl-tRNA(fMet) + (6S)-5,6,7,8-tetrahydrofolate + H(+)</text>
        <dbReference type="Rhea" id="RHEA:24380"/>
        <dbReference type="Rhea" id="RHEA-COMP:9952"/>
        <dbReference type="Rhea" id="RHEA-COMP:9953"/>
        <dbReference type="ChEBI" id="CHEBI:15378"/>
        <dbReference type="ChEBI" id="CHEBI:57453"/>
        <dbReference type="ChEBI" id="CHEBI:78530"/>
        <dbReference type="ChEBI" id="CHEBI:78844"/>
        <dbReference type="ChEBI" id="CHEBI:195366"/>
        <dbReference type="EC" id="2.1.2.9"/>
    </reaction>
</comment>
<evidence type="ECO:0000259" key="7">
    <source>
        <dbReference type="Pfam" id="PF02911"/>
    </source>
</evidence>
<dbReference type="InterPro" id="IPR005794">
    <property type="entry name" value="Fmt"/>
</dbReference>
<name>A0A846MRE9_9BACT</name>
<gene>
    <name evidence="5" type="primary">fmt</name>
    <name evidence="8" type="ORF">FHS56_001548</name>
</gene>
<evidence type="ECO:0000256" key="5">
    <source>
        <dbReference type="HAMAP-Rule" id="MF_00182"/>
    </source>
</evidence>
<dbReference type="PANTHER" id="PTHR11138">
    <property type="entry name" value="METHIONYL-TRNA FORMYLTRANSFERASE"/>
    <property type="match status" value="1"/>
</dbReference>
<dbReference type="Pfam" id="PF00551">
    <property type="entry name" value="Formyl_trans_N"/>
    <property type="match status" value="1"/>
</dbReference>
<accession>A0A846MRE9</accession>
<comment type="similarity">
    <text evidence="1 5">Belongs to the Fmt family.</text>
</comment>
<dbReference type="InterPro" id="IPR036477">
    <property type="entry name" value="Formyl_transf_N_sf"/>
</dbReference>
<proteinExistence type="inferred from homology"/>
<dbReference type="InterPro" id="IPR011034">
    <property type="entry name" value="Formyl_transferase-like_C_sf"/>
</dbReference>
<dbReference type="InterPro" id="IPR044135">
    <property type="entry name" value="Met-tRNA-FMT_C"/>
</dbReference>
<organism evidence="8 9">
    <name type="scientific">Thermonema lapsum</name>
    <dbReference type="NCBI Taxonomy" id="28195"/>
    <lineage>
        <taxon>Bacteria</taxon>
        <taxon>Pseudomonadati</taxon>
        <taxon>Bacteroidota</taxon>
        <taxon>Cytophagia</taxon>
        <taxon>Cytophagales</taxon>
        <taxon>Thermonemataceae</taxon>
        <taxon>Thermonema</taxon>
    </lineage>
</organism>